<dbReference type="EnsemblMetazoa" id="GAUT020148-RA">
    <property type="protein sequence ID" value="GAUT020148-PA"/>
    <property type="gene ID" value="GAUT020148"/>
</dbReference>
<evidence type="ECO:0000313" key="1">
    <source>
        <dbReference type="EnsemblMetazoa" id="GAUT020148-PA"/>
    </source>
</evidence>
<organism evidence="1 2">
    <name type="scientific">Glossina austeni</name>
    <name type="common">Savannah tsetse fly</name>
    <dbReference type="NCBI Taxonomy" id="7395"/>
    <lineage>
        <taxon>Eukaryota</taxon>
        <taxon>Metazoa</taxon>
        <taxon>Ecdysozoa</taxon>
        <taxon>Arthropoda</taxon>
        <taxon>Hexapoda</taxon>
        <taxon>Insecta</taxon>
        <taxon>Pterygota</taxon>
        <taxon>Neoptera</taxon>
        <taxon>Endopterygota</taxon>
        <taxon>Diptera</taxon>
        <taxon>Brachycera</taxon>
        <taxon>Muscomorpha</taxon>
        <taxon>Hippoboscoidea</taxon>
        <taxon>Glossinidae</taxon>
        <taxon>Glossina</taxon>
    </lineage>
</organism>
<dbReference type="Proteomes" id="UP000078200">
    <property type="component" value="Unassembled WGS sequence"/>
</dbReference>
<reference evidence="1" key="1">
    <citation type="submission" date="2020-05" db="UniProtKB">
        <authorList>
            <consortium name="EnsemblMetazoa"/>
        </authorList>
    </citation>
    <scope>IDENTIFICATION</scope>
    <source>
        <strain evidence="1">TTRI</strain>
    </source>
</reference>
<name>A0A1A9UYU5_GLOAU</name>
<dbReference type="VEuPathDB" id="VectorBase:GAUT020148"/>
<dbReference type="AlphaFoldDB" id="A0A1A9UYU5"/>
<evidence type="ECO:0000313" key="2">
    <source>
        <dbReference type="Proteomes" id="UP000078200"/>
    </source>
</evidence>
<proteinExistence type="predicted"/>
<accession>A0A1A9UYU5</accession>
<sequence length="118" mass="13340">MIPKTILVRSQLTLQVSSAKPGVAFLSSISIRLTGNEIDDLKYDESIGCTTAIINSVNLMVTAIACFDELTNYEYGRVHVTDERIRNDKYLRITINKNQPTTTRDSREYQNSIIKIVN</sequence>
<keyword evidence="2" id="KW-1185">Reference proteome</keyword>
<protein>
    <submittedName>
        <fullName evidence="1">Uncharacterized protein</fullName>
    </submittedName>
</protein>